<evidence type="ECO:0000256" key="3">
    <source>
        <dbReference type="ARBA" id="ARBA00022723"/>
    </source>
</evidence>
<dbReference type="InterPro" id="IPR018247">
    <property type="entry name" value="EF_Hand_1_Ca_BS"/>
</dbReference>
<evidence type="ECO:0000256" key="2">
    <source>
        <dbReference type="ARBA" id="ARBA00022707"/>
    </source>
</evidence>
<sequence>MGKQNSKLRPEVMQDLLESTDFTEHEIQEWYKGFLRDCPSGHLSMEEFKKIYGNFFPYGDASKFAEHVFRTFDANGDGTIDFREFIIALSVTSRGKLEQKLKWAFSMYDLDGNGYISKSEMLEIVQAIYKMVSSVMKMPEDESTPEKRTEKIFRQMDTNRDGRLPLGAGCPLGLTAPPPAPWAKPRCPWSLLTTRQGSAGCSAQKYCSGTHSLVFCFPLKCCFFSCWFINFAVGDGYLLVNTQYFPPRSRVWICLDFRFLKACVCVVCSHPEGLLWKANK</sequence>
<dbReference type="GO" id="GO:0015631">
    <property type="term" value="F:tubulin binding"/>
    <property type="evidence" value="ECO:0007669"/>
    <property type="project" value="TreeGrafter"/>
</dbReference>
<feature type="domain" description="EF-hand" evidence="8">
    <location>
        <begin position="60"/>
        <end position="95"/>
    </location>
</feature>
<proteinExistence type="inferred from homology"/>
<name>A0A8B9R2B3_ANAPL</name>
<reference evidence="9" key="2">
    <citation type="submission" date="2025-08" db="UniProtKB">
        <authorList>
            <consortium name="Ensembl"/>
        </authorList>
    </citation>
    <scope>IDENTIFICATION</scope>
</reference>
<gene>
    <name evidence="9" type="primary">NCALD</name>
</gene>
<evidence type="ECO:0000313" key="9">
    <source>
        <dbReference type="Ensembl" id="ENSAPLP00020004826.1"/>
    </source>
</evidence>
<dbReference type="CDD" id="cd00051">
    <property type="entry name" value="EFh"/>
    <property type="match status" value="2"/>
</dbReference>
<comment type="similarity">
    <text evidence="1">Belongs to the recoverin family.</text>
</comment>
<evidence type="ECO:0000313" key="10">
    <source>
        <dbReference type="Proteomes" id="UP000694400"/>
    </source>
</evidence>
<dbReference type="PROSITE" id="PS50222">
    <property type="entry name" value="EF_HAND_2"/>
    <property type="match status" value="2"/>
</dbReference>
<comment type="function">
    <text evidence="7">May be involved in the calcium-dependent regulation of rhodopsin phosphorylation. Binds three calcium ions.</text>
</comment>
<dbReference type="GO" id="GO:0005509">
    <property type="term" value="F:calcium ion binding"/>
    <property type="evidence" value="ECO:0007669"/>
    <property type="project" value="InterPro"/>
</dbReference>
<accession>A0A8B9R2B3</accession>
<dbReference type="FunFam" id="1.10.238.10:FF:000009">
    <property type="entry name" value="Visinin-like protein 1"/>
    <property type="match status" value="1"/>
</dbReference>
<dbReference type="PRINTS" id="PR00450">
    <property type="entry name" value="RECOVERIN"/>
</dbReference>
<reference evidence="9" key="3">
    <citation type="submission" date="2025-09" db="UniProtKB">
        <authorList>
            <consortium name="Ensembl"/>
        </authorList>
    </citation>
    <scope>IDENTIFICATION</scope>
</reference>
<dbReference type="GO" id="GO:0019722">
    <property type="term" value="P:calcium-mediated signaling"/>
    <property type="evidence" value="ECO:0007669"/>
    <property type="project" value="TreeGrafter"/>
</dbReference>
<dbReference type="InterPro" id="IPR028846">
    <property type="entry name" value="Recoverin"/>
</dbReference>
<dbReference type="SUPFAM" id="SSF47473">
    <property type="entry name" value="EF-hand"/>
    <property type="match status" value="1"/>
</dbReference>
<dbReference type="Gene3D" id="1.10.238.10">
    <property type="entry name" value="EF-hand"/>
    <property type="match status" value="1"/>
</dbReference>
<evidence type="ECO:0000256" key="7">
    <source>
        <dbReference type="ARBA" id="ARBA00037437"/>
    </source>
</evidence>
<dbReference type="PANTHER" id="PTHR23055">
    <property type="entry name" value="CALCIUM BINDING PROTEINS"/>
    <property type="match status" value="1"/>
</dbReference>
<evidence type="ECO:0000259" key="8">
    <source>
        <dbReference type="PROSITE" id="PS50222"/>
    </source>
</evidence>
<keyword evidence="6" id="KW-0449">Lipoprotein</keyword>
<keyword evidence="2" id="KW-0519">Myristate</keyword>
<keyword evidence="4" id="KW-0677">Repeat</keyword>
<dbReference type="PROSITE" id="PS00018">
    <property type="entry name" value="EF_HAND_1"/>
    <property type="match status" value="2"/>
</dbReference>
<dbReference type="GO" id="GO:0003779">
    <property type="term" value="F:actin binding"/>
    <property type="evidence" value="ECO:0007669"/>
    <property type="project" value="TreeGrafter"/>
</dbReference>
<keyword evidence="5" id="KW-0106">Calcium</keyword>
<keyword evidence="3" id="KW-0479">Metal-binding</keyword>
<feature type="domain" description="EF-hand" evidence="8">
    <location>
        <begin position="96"/>
        <end position="131"/>
    </location>
</feature>
<reference evidence="9" key="1">
    <citation type="submission" date="2019-08" db="EMBL/GenBank/DDBJ databases">
        <title>Three high-quality genomes provides insights into domestication of ducks.</title>
        <authorList>
            <person name="Hou Z.C."/>
            <person name="Zhu F."/>
            <person name="Yin Z.T."/>
            <person name="Zhang F."/>
        </authorList>
    </citation>
    <scope>NUCLEOTIDE SEQUENCE [LARGE SCALE GENOMIC DNA]</scope>
</reference>
<dbReference type="Pfam" id="PF13499">
    <property type="entry name" value="EF-hand_7"/>
    <property type="match status" value="1"/>
</dbReference>
<dbReference type="Pfam" id="PF00036">
    <property type="entry name" value="EF-hand_1"/>
    <property type="match status" value="1"/>
</dbReference>
<dbReference type="InterPro" id="IPR011992">
    <property type="entry name" value="EF-hand-dom_pair"/>
</dbReference>
<dbReference type="PANTHER" id="PTHR23055:SF87">
    <property type="entry name" value="NEUROCALCIN-DELTA"/>
    <property type="match status" value="1"/>
</dbReference>
<dbReference type="AlphaFoldDB" id="A0A8B9R2B3"/>
<dbReference type="SMART" id="SM00054">
    <property type="entry name" value="EFh"/>
    <property type="match status" value="2"/>
</dbReference>
<evidence type="ECO:0000256" key="5">
    <source>
        <dbReference type="ARBA" id="ARBA00022837"/>
    </source>
</evidence>
<evidence type="ECO:0000256" key="1">
    <source>
        <dbReference type="ARBA" id="ARBA00006049"/>
    </source>
</evidence>
<organism evidence="9 10">
    <name type="scientific">Anas platyrhynchos</name>
    <name type="common">Mallard</name>
    <name type="synonym">Anas boschas</name>
    <dbReference type="NCBI Taxonomy" id="8839"/>
    <lineage>
        <taxon>Eukaryota</taxon>
        <taxon>Metazoa</taxon>
        <taxon>Chordata</taxon>
        <taxon>Craniata</taxon>
        <taxon>Vertebrata</taxon>
        <taxon>Euteleostomi</taxon>
        <taxon>Archelosauria</taxon>
        <taxon>Archosauria</taxon>
        <taxon>Dinosauria</taxon>
        <taxon>Saurischia</taxon>
        <taxon>Theropoda</taxon>
        <taxon>Coelurosauria</taxon>
        <taxon>Aves</taxon>
        <taxon>Neognathae</taxon>
        <taxon>Galloanserae</taxon>
        <taxon>Anseriformes</taxon>
        <taxon>Anatidae</taxon>
        <taxon>Anatinae</taxon>
        <taxon>Anas</taxon>
    </lineage>
</organism>
<evidence type="ECO:0000256" key="6">
    <source>
        <dbReference type="ARBA" id="ARBA00023288"/>
    </source>
</evidence>
<dbReference type="Proteomes" id="UP000694400">
    <property type="component" value="Chromosome 2"/>
</dbReference>
<evidence type="ECO:0000256" key="4">
    <source>
        <dbReference type="ARBA" id="ARBA00022737"/>
    </source>
</evidence>
<protein>
    <submittedName>
        <fullName evidence="9">Neurocalcin delta</fullName>
    </submittedName>
</protein>
<dbReference type="Ensembl" id="ENSAPLT00020005209.1">
    <property type="protein sequence ID" value="ENSAPLP00020004826.1"/>
    <property type="gene ID" value="ENSAPLG00020003583.1"/>
</dbReference>
<dbReference type="InterPro" id="IPR002048">
    <property type="entry name" value="EF_hand_dom"/>
</dbReference>